<sequence>MKLLELVQKCHQQKLSNPKPDFPTMLSSQVRRLASGFGEKEIKKIQKINMF</sequence>
<dbReference type="EMBL" id="GBRH01275301">
    <property type="protein sequence ID" value="JAD22594.1"/>
    <property type="molecule type" value="Transcribed_RNA"/>
</dbReference>
<reference evidence="1" key="1">
    <citation type="submission" date="2014-09" db="EMBL/GenBank/DDBJ databases">
        <authorList>
            <person name="Magalhaes I.L.F."/>
            <person name="Oliveira U."/>
            <person name="Santos F.R."/>
            <person name="Vidigal T.H.D.A."/>
            <person name="Brescovit A.D."/>
            <person name="Santos A.J."/>
        </authorList>
    </citation>
    <scope>NUCLEOTIDE SEQUENCE</scope>
    <source>
        <tissue evidence="1">Shoot tissue taken approximately 20 cm above the soil surface</tissue>
    </source>
</reference>
<organism evidence="1">
    <name type="scientific">Arundo donax</name>
    <name type="common">Giant reed</name>
    <name type="synonym">Donax arundinaceus</name>
    <dbReference type="NCBI Taxonomy" id="35708"/>
    <lineage>
        <taxon>Eukaryota</taxon>
        <taxon>Viridiplantae</taxon>
        <taxon>Streptophyta</taxon>
        <taxon>Embryophyta</taxon>
        <taxon>Tracheophyta</taxon>
        <taxon>Spermatophyta</taxon>
        <taxon>Magnoliopsida</taxon>
        <taxon>Liliopsida</taxon>
        <taxon>Poales</taxon>
        <taxon>Poaceae</taxon>
        <taxon>PACMAD clade</taxon>
        <taxon>Arundinoideae</taxon>
        <taxon>Arundineae</taxon>
        <taxon>Arundo</taxon>
    </lineage>
</organism>
<reference evidence="1" key="2">
    <citation type="journal article" date="2015" name="Data Brief">
        <title>Shoot transcriptome of the giant reed, Arundo donax.</title>
        <authorList>
            <person name="Barrero R.A."/>
            <person name="Guerrero F.D."/>
            <person name="Moolhuijzen P."/>
            <person name="Goolsby J.A."/>
            <person name="Tidwell J."/>
            <person name="Bellgard S.E."/>
            <person name="Bellgard M.I."/>
        </authorList>
    </citation>
    <scope>NUCLEOTIDE SEQUENCE</scope>
    <source>
        <tissue evidence="1">Shoot tissue taken approximately 20 cm above the soil surface</tissue>
    </source>
</reference>
<proteinExistence type="predicted"/>
<name>A0A0A8Y9S4_ARUDO</name>
<accession>A0A0A8Y9S4</accession>
<evidence type="ECO:0000313" key="1">
    <source>
        <dbReference type="EMBL" id="JAD22594.1"/>
    </source>
</evidence>
<protein>
    <submittedName>
        <fullName evidence="1">Uncharacterized protein</fullName>
    </submittedName>
</protein>
<dbReference type="AlphaFoldDB" id="A0A0A8Y9S4"/>